<evidence type="ECO:0000313" key="6">
    <source>
        <dbReference type="Proteomes" id="UP001307889"/>
    </source>
</evidence>
<dbReference type="EMBL" id="AP028920">
    <property type="protein sequence ID" value="BET00945.1"/>
    <property type="molecule type" value="Genomic_DNA"/>
</dbReference>
<proteinExistence type="inferred from homology"/>
<dbReference type="InterPro" id="IPR021109">
    <property type="entry name" value="Peptidase_aspartic_dom_sf"/>
</dbReference>
<accession>A0ABN7B979</accession>
<feature type="chain" id="PRO_5045317896" evidence="3">
    <location>
        <begin position="20"/>
        <end position="768"/>
    </location>
</feature>
<dbReference type="InterPro" id="IPR001461">
    <property type="entry name" value="Aspartic_peptidase_A1"/>
</dbReference>
<sequence>MQFTWAFALLAGLALSTEALVRVSLKKPEVEISDQTAAIRFFQLHADSIRQRYSSFAASKEILSNYMNTQYYGDIEIGTPGQPFKVIFDTGSSDLWVASKKCSWTSWACWTHKTYNSDASSTYKADGTKVSMSYVSGSLSGFLSIDSLTMGGVEIENQTFIEATQEPGITFVASKFDGILGLAFPAIAASKAQPPFFNMVAQKKSDGLFSFYLNRDSSSSPGGEIIFGGIDNDIVDESTLKYVKLTNTTYWEFEMNGVSAQNAQVGCNGKCSAVADTGTSLIIGPTEEVNKINAAIGATTVGSVAMIDCNSIDSLPNVSFNINGVEYTLEPKDYVIKLTVLLQSACISGFSGMDLPMIDWILGDVFIGKFYTVFDATNLQVGFGTLKAVKLRKINQGLRDFTELNKEVDEYSRAVRLRYEQHGQDGLRHVQSLSNYLNAEYYGEIMLGTPPQKFKVIFDTGSSNLWITSQRCSWFNIACWFHNTYKSKQSSTYRANGTKIELNYVSGSMTGFLSTDVLNMGGVEIENQTFAEAVREPGLTFLFAKFDGVLGMAFPKISVLNVTPPFQNMVQQNKTRGLFSFYLNRDTKGVRGGEIVFGGIDDDLIDAADLHYIPVTNDTYWLIKMEGVLNSDKTVIGCANGCRAVADTGTSLIIGPMADVDKINSAIGVAATVGGVSIIECDRIEHLPSVAFLIDGKEYKLEGKDYIIKVSSVLQTACISGFMGIDLPNSMWILGDVFIGKYYTVFDVENKRLGFAPLKSDAITNKMK</sequence>
<dbReference type="Proteomes" id="UP001307889">
    <property type="component" value="Chromosome 12"/>
</dbReference>
<keyword evidence="6" id="KW-1185">Reference proteome</keyword>
<gene>
    <name evidence="5" type="ORF">NTJ_13761</name>
</gene>
<keyword evidence="2" id="KW-0645">Protease</keyword>
<dbReference type="SUPFAM" id="SSF50630">
    <property type="entry name" value="Acid proteases"/>
    <property type="match status" value="2"/>
</dbReference>
<dbReference type="PANTHER" id="PTHR47966:SF51">
    <property type="entry name" value="BETA-SITE APP-CLEAVING ENZYME, ISOFORM A-RELATED"/>
    <property type="match status" value="1"/>
</dbReference>
<protein>
    <submittedName>
        <fullName evidence="5">Aspartic-type endopeptidase activity</fullName>
    </submittedName>
</protein>
<dbReference type="Pfam" id="PF00026">
    <property type="entry name" value="Asp"/>
    <property type="match status" value="2"/>
</dbReference>
<feature type="domain" description="Peptidase A1" evidence="4">
    <location>
        <begin position="441"/>
        <end position="756"/>
    </location>
</feature>
<evidence type="ECO:0000313" key="5">
    <source>
        <dbReference type="EMBL" id="BET00945.1"/>
    </source>
</evidence>
<dbReference type="InterPro" id="IPR001969">
    <property type="entry name" value="Aspartic_peptidase_AS"/>
</dbReference>
<dbReference type="PROSITE" id="PS51767">
    <property type="entry name" value="PEPTIDASE_A1"/>
    <property type="match status" value="2"/>
</dbReference>
<dbReference type="PROSITE" id="PS00141">
    <property type="entry name" value="ASP_PROTEASE"/>
    <property type="match status" value="4"/>
</dbReference>
<name>A0ABN7B979_9HEMI</name>
<keyword evidence="2" id="KW-0378">Hydrolase</keyword>
<feature type="signal peptide" evidence="3">
    <location>
        <begin position="1"/>
        <end position="19"/>
    </location>
</feature>
<dbReference type="Gene3D" id="2.60.40.1960">
    <property type="match status" value="1"/>
</dbReference>
<feature type="domain" description="Peptidase A1" evidence="4">
    <location>
        <begin position="71"/>
        <end position="384"/>
    </location>
</feature>
<dbReference type="PRINTS" id="PR00792">
    <property type="entry name" value="PEPSIN"/>
</dbReference>
<keyword evidence="3" id="KW-0732">Signal</keyword>
<evidence type="ECO:0000256" key="1">
    <source>
        <dbReference type="ARBA" id="ARBA00007447"/>
    </source>
</evidence>
<keyword evidence="2" id="KW-0064">Aspartyl protease</keyword>
<dbReference type="Gene3D" id="2.40.70.10">
    <property type="entry name" value="Acid Proteases"/>
    <property type="match status" value="4"/>
</dbReference>
<dbReference type="PANTHER" id="PTHR47966">
    <property type="entry name" value="BETA-SITE APP-CLEAVING ENZYME, ISOFORM A-RELATED"/>
    <property type="match status" value="1"/>
</dbReference>
<dbReference type="InterPro" id="IPR033121">
    <property type="entry name" value="PEPTIDASE_A1"/>
</dbReference>
<comment type="similarity">
    <text evidence="1 2">Belongs to the peptidase A1 family.</text>
</comment>
<organism evidence="5 6">
    <name type="scientific">Nesidiocoris tenuis</name>
    <dbReference type="NCBI Taxonomy" id="355587"/>
    <lineage>
        <taxon>Eukaryota</taxon>
        <taxon>Metazoa</taxon>
        <taxon>Ecdysozoa</taxon>
        <taxon>Arthropoda</taxon>
        <taxon>Hexapoda</taxon>
        <taxon>Insecta</taxon>
        <taxon>Pterygota</taxon>
        <taxon>Neoptera</taxon>
        <taxon>Paraneoptera</taxon>
        <taxon>Hemiptera</taxon>
        <taxon>Heteroptera</taxon>
        <taxon>Panheteroptera</taxon>
        <taxon>Cimicomorpha</taxon>
        <taxon>Miridae</taxon>
        <taxon>Dicyphina</taxon>
        <taxon>Nesidiocoris</taxon>
    </lineage>
</organism>
<reference evidence="5 6" key="1">
    <citation type="submission" date="2023-09" db="EMBL/GenBank/DDBJ databases">
        <title>Nesidiocoris tenuis whole genome shotgun sequence.</title>
        <authorList>
            <person name="Shibata T."/>
            <person name="Shimoda M."/>
            <person name="Kobayashi T."/>
            <person name="Uehara T."/>
        </authorList>
    </citation>
    <scope>NUCLEOTIDE SEQUENCE [LARGE SCALE GENOMIC DNA]</scope>
    <source>
        <strain evidence="5 6">Japan</strain>
    </source>
</reference>
<evidence type="ECO:0000259" key="4">
    <source>
        <dbReference type="PROSITE" id="PS51767"/>
    </source>
</evidence>
<evidence type="ECO:0000256" key="3">
    <source>
        <dbReference type="SAM" id="SignalP"/>
    </source>
</evidence>
<evidence type="ECO:0000256" key="2">
    <source>
        <dbReference type="RuleBase" id="RU000454"/>
    </source>
</evidence>